<dbReference type="GO" id="GO:0008652">
    <property type="term" value="P:amino acid biosynthetic process"/>
    <property type="evidence" value="ECO:0007669"/>
    <property type="project" value="UniProtKB-KW"/>
</dbReference>
<gene>
    <name evidence="6" type="ORF">S01H4_60273</name>
</gene>
<dbReference type="Gene3D" id="3.65.10.10">
    <property type="entry name" value="Enolpyruvate transferase domain"/>
    <property type="match status" value="1"/>
</dbReference>
<dbReference type="InterPro" id="IPR036968">
    <property type="entry name" value="Enolpyruvate_Tfrase_sf"/>
</dbReference>
<feature type="non-terminal residue" evidence="6">
    <location>
        <position position="1"/>
    </location>
</feature>
<comment type="caution">
    <text evidence="6">The sequence shown here is derived from an EMBL/GenBank/DDBJ whole genome shotgun (WGS) entry which is preliminary data.</text>
</comment>
<evidence type="ECO:0000259" key="5">
    <source>
        <dbReference type="Pfam" id="PF00275"/>
    </source>
</evidence>
<evidence type="ECO:0000256" key="2">
    <source>
        <dbReference type="ARBA" id="ARBA00022605"/>
    </source>
</evidence>
<keyword evidence="3" id="KW-0808">Transferase</keyword>
<dbReference type="GO" id="GO:0009423">
    <property type="term" value="P:chorismate biosynthetic process"/>
    <property type="evidence" value="ECO:0007669"/>
    <property type="project" value="TreeGrafter"/>
</dbReference>
<keyword evidence="4" id="KW-0057">Aromatic amino acid biosynthesis</keyword>
<evidence type="ECO:0000313" key="6">
    <source>
        <dbReference type="EMBL" id="GAH15151.1"/>
    </source>
</evidence>
<reference evidence="6" key="1">
    <citation type="journal article" date="2014" name="Front. Microbiol.">
        <title>High frequency of phylogenetically diverse reductive dehalogenase-homologous genes in deep subseafloor sedimentary metagenomes.</title>
        <authorList>
            <person name="Kawai M."/>
            <person name="Futagami T."/>
            <person name="Toyoda A."/>
            <person name="Takaki Y."/>
            <person name="Nishi S."/>
            <person name="Hori S."/>
            <person name="Arai W."/>
            <person name="Tsubouchi T."/>
            <person name="Morono Y."/>
            <person name="Uchiyama I."/>
            <person name="Ito T."/>
            <person name="Fujiyama A."/>
            <person name="Inagaki F."/>
            <person name="Takami H."/>
        </authorList>
    </citation>
    <scope>NUCLEOTIDE SEQUENCE</scope>
    <source>
        <strain evidence="6">Expedition CK06-06</strain>
    </source>
</reference>
<sequence length="190" mass="20072">FTIPGDISSAAYFLVAAAIHPDARIVVRGCGVNPTRTGIIDALVAMGAKIRVENERLEANEPLADIVVESSKLRGIEIGGAMIPRVIDEIPLLAVAGCFASGKTVIKDAAELRVKESDRIATVSRELTKMGAKIEELPDGMIIYGGKSLSGAEVDSHLDHRLAMSLAIASLMAEGETVINHAQVVNVSYP</sequence>
<dbReference type="InterPro" id="IPR001986">
    <property type="entry name" value="Enolpyruvate_Tfrase_dom"/>
</dbReference>
<keyword evidence="2" id="KW-0028">Amino-acid biosynthesis</keyword>
<dbReference type="PROSITE" id="PS00885">
    <property type="entry name" value="EPSP_SYNTHASE_2"/>
    <property type="match status" value="1"/>
</dbReference>
<protein>
    <recommendedName>
        <fullName evidence="5">Enolpyruvate transferase domain-containing protein</fullName>
    </recommendedName>
</protein>
<feature type="non-terminal residue" evidence="6">
    <location>
        <position position="190"/>
    </location>
</feature>
<evidence type="ECO:0000256" key="4">
    <source>
        <dbReference type="ARBA" id="ARBA00023141"/>
    </source>
</evidence>
<dbReference type="GO" id="GO:0009073">
    <property type="term" value="P:aromatic amino acid family biosynthetic process"/>
    <property type="evidence" value="ECO:0007669"/>
    <property type="project" value="UniProtKB-KW"/>
</dbReference>
<dbReference type="PANTHER" id="PTHR21090">
    <property type="entry name" value="AROM/DEHYDROQUINATE SYNTHASE"/>
    <property type="match status" value="1"/>
</dbReference>
<dbReference type="EMBL" id="BART01035507">
    <property type="protein sequence ID" value="GAH15151.1"/>
    <property type="molecule type" value="Genomic_DNA"/>
</dbReference>
<keyword evidence="1" id="KW-0963">Cytoplasm</keyword>
<dbReference type="Pfam" id="PF00275">
    <property type="entry name" value="EPSP_synthase"/>
    <property type="match status" value="1"/>
</dbReference>
<dbReference type="FunFam" id="3.65.10.10:FF:000006">
    <property type="entry name" value="3-phosphoshikimate 1-carboxyvinyltransferase"/>
    <property type="match status" value="1"/>
</dbReference>
<evidence type="ECO:0000256" key="1">
    <source>
        <dbReference type="ARBA" id="ARBA00022490"/>
    </source>
</evidence>
<accession>X1D303</accession>
<dbReference type="PANTHER" id="PTHR21090:SF5">
    <property type="entry name" value="PENTAFUNCTIONAL AROM POLYPEPTIDE"/>
    <property type="match status" value="1"/>
</dbReference>
<dbReference type="AlphaFoldDB" id="X1D303"/>
<dbReference type="SUPFAM" id="SSF55205">
    <property type="entry name" value="EPT/RTPC-like"/>
    <property type="match status" value="1"/>
</dbReference>
<dbReference type="GO" id="GO:0003866">
    <property type="term" value="F:3-phosphoshikimate 1-carboxyvinyltransferase activity"/>
    <property type="evidence" value="ECO:0007669"/>
    <property type="project" value="TreeGrafter"/>
</dbReference>
<feature type="domain" description="Enolpyruvate transferase" evidence="5">
    <location>
        <begin position="1"/>
        <end position="190"/>
    </location>
</feature>
<organism evidence="6">
    <name type="scientific">marine sediment metagenome</name>
    <dbReference type="NCBI Taxonomy" id="412755"/>
    <lineage>
        <taxon>unclassified sequences</taxon>
        <taxon>metagenomes</taxon>
        <taxon>ecological metagenomes</taxon>
    </lineage>
</organism>
<dbReference type="InterPro" id="IPR023193">
    <property type="entry name" value="EPSP_synthase_CS"/>
</dbReference>
<proteinExistence type="predicted"/>
<evidence type="ECO:0000256" key="3">
    <source>
        <dbReference type="ARBA" id="ARBA00022679"/>
    </source>
</evidence>
<name>X1D303_9ZZZZ</name>
<dbReference type="InterPro" id="IPR013792">
    <property type="entry name" value="RNA3'P_cycl/enolpyr_Trfase_a/b"/>
</dbReference>